<dbReference type="PANTHER" id="PTHR10642">
    <property type="entry name" value="RIBONUCLEASE H1"/>
    <property type="match status" value="1"/>
</dbReference>
<evidence type="ECO:0000313" key="13">
    <source>
        <dbReference type="Proteomes" id="UP001157133"/>
    </source>
</evidence>
<feature type="binding site" evidence="10">
    <location>
        <position position="9"/>
    </location>
    <ligand>
        <name>Mg(2+)</name>
        <dbReference type="ChEBI" id="CHEBI:18420"/>
        <label>1</label>
    </ligand>
</feature>
<keyword evidence="5 10" id="KW-0540">Nuclease</keyword>
<dbReference type="InterPro" id="IPR036397">
    <property type="entry name" value="RNaseH_sf"/>
</dbReference>
<proteinExistence type="inferred from homology"/>
<dbReference type="SUPFAM" id="SSF53098">
    <property type="entry name" value="Ribonuclease H-like"/>
    <property type="match status" value="1"/>
</dbReference>
<dbReference type="InterPro" id="IPR012337">
    <property type="entry name" value="RNaseH-like_sf"/>
</dbReference>
<evidence type="ECO:0000256" key="7">
    <source>
        <dbReference type="ARBA" id="ARBA00022759"/>
    </source>
</evidence>
<evidence type="ECO:0000256" key="1">
    <source>
        <dbReference type="ARBA" id="ARBA00000077"/>
    </source>
</evidence>
<dbReference type="InterPro" id="IPR002156">
    <property type="entry name" value="RNaseH_domain"/>
</dbReference>
<evidence type="ECO:0000259" key="11">
    <source>
        <dbReference type="PROSITE" id="PS50879"/>
    </source>
</evidence>
<comment type="catalytic activity">
    <reaction evidence="1 10">
        <text>Endonucleolytic cleavage to 5'-phosphomonoester.</text>
        <dbReference type="EC" id="3.1.26.4"/>
    </reaction>
</comment>
<sequence>MKEVSIYTDGSCLGNPGPGGYGAILVYKGHNKELSQGFKLTTNNRMEMLATVKALASLKESCKVTLTTDSQYVKQGITAWIKNWQKNNWKTSAKKPVKNVDLWKALYEQTLRHEINWKWVKGHSGHAENERCDDLAREAAMSSDLHDDEGYQA</sequence>
<dbReference type="PROSITE" id="PS50879">
    <property type="entry name" value="RNASE_H_1"/>
    <property type="match status" value="1"/>
</dbReference>
<evidence type="ECO:0000256" key="4">
    <source>
        <dbReference type="ARBA" id="ARBA00012180"/>
    </source>
</evidence>
<dbReference type="PANTHER" id="PTHR10642:SF26">
    <property type="entry name" value="RIBONUCLEASE H1"/>
    <property type="match status" value="1"/>
</dbReference>
<keyword evidence="10" id="KW-0963">Cytoplasm</keyword>
<evidence type="ECO:0000256" key="2">
    <source>
        <dbReference type="ARBA" id="ARBA00005300"/>
    </source>
</evidence>
<feature type="binding site" evidence="10">
    <location>
        <position position="69"/>
    </location>
    <ligand>
        <name>Mg(2+)</name>
        <dbReference type="ChEBI" id="CHEBI:18420"/>
        <label>1</label>
    </ligand>
</feature>
<dbReference type="RefSeq" id="WP_284206385.1">
    <property type="nucleotide sequence ID" value="NZ_BSSU01000002.1"/>
</dbReference>
<dbReference type="Proteomes" id="UP001157133">
    <property type="component" value="Unassembled WGS sequence"/>
</dbReference>
<keyword evidence="7 10" id="KW-0255">Endonuclease</keyword>
<dbReference type="HAMAP" id="MF_00042">
    <property type="entry name" value="RNase_H"/>
    <property type="match status" value="1"/>
</dbReference>
<feature type="binding site" evidence="10">
    <location>
        <position position="9"/>
    </location>
    <ligand>
        <name>Mg(2+)</name>
        <dbReference type="ChEBI" id="CHEBI:18420"/>
        <label>2</label>
    </ligand>
</feature>
<evidence type="ECO:0000256" key="8">
    <source>
        <dbReference type="ARBA" id="ARBA00022801"/>
    </source>
</evidence>
<organism evidence="12 13">
    <name type="scientific">Thalassotalea eurytherma</name>
    <dbReference type="NCBI Taxonomy" id="1144278"/>
    <lineage>
        <taxon>Bacteria</taxon>
        <taxon>Pseudomonadati</taxon>
        <taxon>Pseudomonadota</taxon>
        <taxon>Gammaproteobacteria</taxon>
        <taxon>Alteromonadales</taxon>
        <taxon>Colwelliaceae</taxon>
        <taxon>Thalassotalea</taxon>
    </lineage>
</organism>
<dbReference type="EMBL" id="BSSU01000002">
    <property type="protein sequence ID" value="GLX81062.1"/>
    <property type="molecule type" value="Genomic_DNA"/>
</dbReference>
<evidence type="ECO:0000256" key="9">
    <source>
        <dbReference type="ARBA" id="ARBA00022842"/>
    </source>
</evidence>
<gene>
    <name evidence="10 12" type="primary">rnhA</name>
    <name evidence="12" type="ORF">theurythT_05140</name>
</gene>
<feature type="domain" description="RNase H type-1" evidence="11">
    <location>
        <begin position="1"/>
        <end position="141"/>
    </location>
</feature>
<comment type="function">
    <text evidence="10">Endonuclease that specifically degrades the RNA of RNA-DNA hybrids.</text>
</comment>
<feature type="binding site" evidence="10">
    <location>
        <position position="47"/>
    </location>
    <ligand>
        <name>Mg(2+)</name>
        <dbReference type="ChEBI" id="CHEBI:18420"/>
        <label>1</label>
    </ligand>
</feature>
<dbReference type="CDD" id="cd09278">
    <property type="entry name" value="RNase_HI_prokaryote_like"/>
    <property type="match status" value="1"/>
</dbReference>
<accession>A0ABQ6H2M0</accession>
<evidence type="ECO:0000256" key="3">
    <source>
        <dbReference type="ARBA" id="ARBA00011245"/>
    </source>
</evidence>
<dbReference type="NCBIfam" id="NF001236">
    <property type="entry name" value="PRK00203.1"/>
    <property type="match status" value="1"/>
</dbReference>
<dbReference type="Pfam" id="PF00075">
    <property type="entry name" value="RNase_H"/>
    <property type="match status" value="1"/>
</dbReference>
<dbReference type="Gene3D" id="3.30.420.10">
    <property type="entry name" value="Ribonuclease H-like superfamily/Ribonuclease H"/>
    <property type="match status" value="1"/>
</dbReference>
<dbReference type="EC" id="3.1.26.4" evidence="4 10"/>
<comment type="similarity">
    <text evidence="2 10">Belongs to the RNase H family.</text>
</comment>
<comment type="caution">
    <text evidence="12">The sequence shown here is derived from an EMBL/GenBank/DDBJ whole genome shotgun (WGS) entry which is preliminary data.</text>
</comment>
<keyword evidence="8 10" id="KW-0378">Hydrolase</keyword>
<comment type="subcellular location">
    <subcellularLocation>
        <location evidence="10">Cytoplasm</location>
    </subcellularLocation>
</comment>
<evidence type="ECO:0000256" key="6">
    <source>
        <dbReference type="ARBA" id="ARBA00022723"/>
    </source>
</evidence>
<protein>
    <recommendedName>
        <fullName evidence="4 10">Ribonuclease H</fullName>
        <shortName evidence="10">RNase H</shortName>
        <ecNumber evidence="4 10">3.1.26.4</ecNumber>
    </recommendedName>
</protein>
<comment type="cofactor">
    <cofactor evidence="10">
        <name>Mg(2+)</name>
        <dbReference type="ChEBI" id="CHEBI:18420"/>
    </cofactor>
    <text evidence="10">Binds 1 Mg(2+) ion per subunit. May bind a second metal ion at a regulatory site, or after substrate binding.</text>
</comment>
<comment type="subunit">
    <text evidence="3 10">Monomer.</text>
</comment>
<evidence type="ECO:0000256" key="10">
    <source>
        <dbReference type="HAMAP-Rule" id="MF_00042"/>
    </source>
</evidence>
<reference evidence="12 13" key="1">
    <citation type="submission" date="2023-03" db="EMBL/GenBank/DDBJ databases">
        <title>Draft genome sequence of Thalassotalea eurytherma JCM 18482T.</title>
        <authorList>
            <person name="Sawabe T."/>
        </authorList>
    </citation>
    <scope>NUCLEOTIDE SEQUENCE [LARGE SCALE GENOMIC DNA]</scope>
    <source>
        <strain evidence="12 13">JCM 18482</strain>
    </source>
</reference>
<keyword evidence="6 10" id="KW-0479">Metal-binding</keyword>
<keyword evidence="9 10" id="KW-0460">Magnesium</keyword>
<feature type="binding site" evidence="10">
    <location>
        <position position="133"/>
    </location>
    <ligand>
        <name>Mg(2+)</name>
        <dbReference type="ChEBI" id="CHEBI:18420"/>
        <label>2</label>
    </ligand>
</feature>
<evidence type="ECO:0000256" key="5">
    <source>
        <dbReference type="ARBA" id="ARBA00022722"/>
    </source>
</evidence>
<dbReference type="InterPro" id="IPR050092">
    <property type="entry name" value="RNase_H"/>
</dbReference>
<name>A0ABQ6H2M0_9GAMM</name>
<dbReference type="InterPro" id="IPR022892">
    <property type="entry name" value="RNaseHI"/>
</dbReference>
<evidence type="ECO:0000313" key="12">
    <source>
        <dbReference type="EMBL" id="GLX81062.1"/>
    </source>
</evidence>
<keyword evidence="13" id="KW-1185">Reference proteome</keyword>